<feature type="transmembrane region" description="Helical" evidence="1">
    <location>
        <begin position="245"/>
        <end position="264"/>
    </location>
</feature>
<accession>A0A1Y1JXH5</accession>
<keyword evidence="1" id="KW-0812">Transmembrane</keyword>
<dbReference type="InterPro" id="IPR008780">
    <property type="entry name" value="Plasmodium_Vir"/>
</dbReference>
<proteinExistence type="predicted"/>
<dbReference type="Proteomes" id="UP000195521">
    <property type="component" value="Unassembled WGS sequence"/>
</dbReference>
<dbReference type="AlphaFoldDB" id="A0A1Y1JXH5"/>
<evidence type="ECO:0000256" key="1">
    <source>
        <dbReference type="SAM" id="Phobius"/>
    </source>
</evidence>
<dbReference type="Pfam" id="PF05795">
    <property type="entry name" value="Plasmodium_Vir"/>
    <property type="match status" value="1"/>
</dbReference>
<name>A0A1Y1JXH5_PLAGO</name>
<sequence>MFYIFLSVEIEFPDLPSYKRYNEMNKEENLMDINGECVKLGLNNNNIIKFCKRIVTFLIEASTIPWHEQKSYCYFFHHWFFDNIRKFYCAENINNKQVVDKLIGMVSSLSSKYSIDSSCNCAFSGTPLVWKEEKDLHDYHVNFKYINCNNENEKKCEKYVEYITYIKSIYEKKENFDPLKFKQDFCYAYIDCDYDFNPNILLNILEAKLQIINKTKNKVSNGTSESITFFHDIAETINKLIKSDYLTSLFLGASIMGTIIYLFYNFNYSFMTMLYIIYGFFYLFYFSYYSTTFGSQMHKRGLKKKRISRYNYGKLLNELSEDELSVDVLSVDELESLFEYPQERRSFISYHTGRVHFD</sequence>
<reference evidence="3" key="1">
    <citation type="submission" date="2017-04" db="EMBL/GenBank/DDBJ databases">
        <title>Plasmodium gonderi genome.</title>
        <authorList>
            <person name="Arisue N."/>
            <person name="Honma H."/>
            <person name="Kawai S."/>
            <person name="Tougan T."/>
            <person name="Tanabe K."/>
            <person name="Horii T."/>
        </authorList>
    </citation>
    <scope>NUCLEOTIDE SEQUENCE [LARGE SCALE GENOMIC DNA]</scope>
    <source>
        <strain evidence="3">ATCC 30045</strain>
    </source>
</reference>
<organism evidence="2 3">
    <name type="scientific">Plasmodium gonderi</name>
    <dbReference type="NCBI Taxonomy" id="77519"/>
    <lineage>
        <taxon>Eukaryota</taxon>
        <taxon>Sar</taxon>
        <taxon>Alveolata</taxon>
        <taxon>Apicomplexa</taxon>
        <taxon>Aconoidasida</taxon>
        <taxon>Haemosporida</taxon>
        <taxon>Plasmodiidae</taxon>
        <taxon>Plasmodium</taxon>
        <taxon>Plasmodium (Plasmodium)</taxon>
    </lineage>
</organism>
<dbReference type="RefSeq" id="XP_028547093.1">
    <property type="nucleotide sequence ID" value="XM_028691292.1"/>
</dbReference>
<keyword evidence="1" id="KW-0472">Membrane</keyword>
<dbReference type="EMBL" id="BDQF01000374">
    <property type="protein sequence ID" value="GAW84504.1"/>
    <property type="molecule type" value="Genomic_DNA"/>
</dbReference>
<evidence type="ECO:0000313" key="2">
    <source>
        <dbReference type="EMBL" id="GAW84504.1"/>
    </source>
</evidence>
<dbReference type="GeneID" id="39745312"/>
<comment type="caution">
    <text evidence="2">The sequence shown here is derived from an EMBL/GenBank/DDBJ whole genome shotgun (WGS) entry which is preliminary data.</text>
</comment>
<protein>
    <submittedName>
        <fullName evidence="2">Variable surface protein</fullName>
    </submittedName>
</protein>
<evidence type="ECO:0000313" key="3">
    <source>
        <dbReference type="Proteomes" id="UP000195521"/>
    </source>
</evidence>
<keyword evidence="3" id="KW-1185">Reference proteome</keyword>
<keyword evidence="1" id="KW-1133">Transmembrane helix</keyword>
<gene>
    <name evidence="2" type="ORF">PGO_003335</name>
</gene>
<feature type="transmembrane region" description="Helical" evidence="1">
    <location>
        <begin position="270"/>
        <end position="290"/>
    </location>
</feature>